<proteinExistence type="predicted"/>
<dbReference type="Proteomes" id="UP000887013">
    <property type="component" value="Unassembled WGS sequence"/>
</dbReference>
<evidence type="ECO:0000313" key="2">
    <source>
        <dbReference type="Proteomes" id="UP000887013"/>
    </source>
</evidence>
<sequence>MMLYTIPGIKLKAAINNKMKIIGKLVVISNVDDPILLNIVHASQKLLPLYLVSEIFAALWIFRGKSEMRRKSVSSRKMSFVPEEKKNPLFREGTTRPQGCFYYVIKIINILDSSGYLVRCLHASPATYNYAVTDYLASIS</sequence>
<accession>A0A8X6PN63</accession>
<name>A0A8X6PN63_NEPPI</name>
<comment type="caution">
    <text evidence="1">The sequence shown here is derived from an EMBL/GenBank/DDBJ whole genome shotgun (WGS) entry which is preliminary data.</text>
</comment>
<evidence type="ECO:0000313" key="1">
    <source>
        <dbReference type="EMBL" id="GFT75946.1"/>
    </source>
</evidence>
<keyword evidence="2" id="KW-1185">Reference proteome</keyword>
<protein>
    <submittedName>
        <fullName evidence="1">Uncharacterized protein</fullName>
    </submittedName>
</protein>
<gene>
    <name evidence="1" type="ORF">NPIL_501931</name>
</gene>
<dbReference type="EMBL" id="BMAW01070971">
    <property type="protein sequence ID" value="GFT75946.1"/>
    <property type="molecule type" value="Genomic_DNA"/>
</dbReference>
<organism evidence="1 2">
    <name type="scientific">Nephila pilipes</name>
    <name type="common">Giant wood spider</name>
    <name type="synonym">Nephila maculata</name>
    <dbReference type="NCBI Taxonomy" id="299642"/>
    <lineage>
        <taxon>Eukaryota</taxon>
        <taxon>Metazoa</taxon>
        <taxon>Ecdysozoa</taxon>
        <taxon>Arthropoda</taxon>
        <taxon>Chelicerata</taxon>
        <taxon>Arachnida</taxon>
        <taxon>Araneae</taxon>
        <taxon>Araneomorphae</taxon>
        <taxon>Entelegynae</taxon>
        <taxon>Araneoidea</taxon>
        <taxon>Nephilidae</taxon>
        <taxon>Nephila</taxon>
    </lineage>
</organism>
<dbReference type="AlphaFoldDB" id="A0A8X6PN63"/>
<reference evidence="1" key="1">
    <citation type="submission" date="2020-08" db="EMBL/GenBank/DDBJ databases">
        <title>Multicomponent nature underlies the extraordinary mechanical properties of spider dragline silk.</title>
        <authorList>
            <person name="Kono N."/>
            <person name="Nakamura H."/>
            <person name="Mori M."/>
            <person name="Yoshida Y."/>
            <person name="Ohtoshi R."/>
            <person name="Malay A.D."/>
            <person name="Moran D.A.P."/>
            <person name="Tomita M."/>
            <person name="Numata K."/>
            <person name="Arakawa K."/>
        </authorList>
    </citation>
    <scope>NUCLEOTIDE SEQUENCE</scope>
</reference>